<feature type="non-terminal residue" evidence="1">
    <location>
        <position position="88"/>
    </location>
</feature>
<comment type="caution">
    <text evidence="1">The sequence shown here is derived from an EMBL/GenBank/DDBJ whole genome shotgun (WGS) entry which is preliminary data.</text>
</comment>
<reference evidence="1" key="1">
    <citation type="submission" date="2021-06" db="EMBL/GenBank/DDBJ databases">
        <authorList>
            <person name="Kallberg Y."/>
            <person name="Tangrot J."/>
            <person name="Rosling A."/>
        </authorList>
    </citation>
    <scope>NUCLEOTIDE SEQUENCE</scope>
    <source>
        <strain evidence="1">FL130A</strain>
    </source>
</reference>
<organism evidence="1 2">
    <name type="scientific">Ambispora leptoticha</name>
    <dbReference type="NCBI Taxonomy" id="144679"/>
    <lineage>
        <taxon>Eukaryota</taxon>
        <taxon>Fungi</taxon>
        <taxon>Fungi incertae sedis</taxon>
        <taxon>Mucoromycota</taxon>
        <taxon>Glomeromycotina</taxon>
        <taxon>Glomeromycetes</taxon>
        <taxon>Archaeosporales</taxon>
        <taxon>Ambisporaceae</taxon>
        <taxon>Ambispora</taxon>
    </lineage>
</organism>
<dbReference type="EMBL" id="CAJVPS010044976">
    <property type="protein sequence ID" value="CAG8758546.1"/>
    <property type="molecule type" value="Genomic_DNA"/>
</dbReference>
<dbReference type="Proteomes" id="UP000789508">
    <property type="component" value="Unassembled WGS sequence"/>
</dbReference>
<evidence type="ECO:0000313" key="1">
    <source>
        <dbReference type="EMBL" id="CAG8758546.1"/>
    </source>
</evidence>
<evidence type="ECO:0000313" key="2">
    <source>
        <dbReference type="Proteomes" id="UP000789508"/>
    </source>
</evidence>
<accession>A0A9N9J3Z2</accession>
<name>A0A9N9J3Z2_9GLOM</name>
<feature type="non-terminal residue" evidence="1">
    <location>
        <position position="1"/>
    </location>
</feature>
<dbReference type="AlphaFoldDB" id="A0A9N9J3Z2"/>
<proteinExistence type="predicted"/>
<sequence>FHSLLGNLLKLHGPGELIGVESGSTYHSRSWNKKKEFHSLLGNLLKLQDPGELIGVESEFHSLLGNLLKLHDPGELIGVESGSTYYSR</sequence>
<protein>
    <submittedName>
        <fullName evidence="1">12381_t:CDS:1</fullName>
    </submittedName>
</protein>
<keyword evidence="2" id="KW-1185">Reference proteome</keyword>
<gene>
    <name evidence="1" type="ORF">ALEPTO_LOCUS13575</name>
</gene>